<keyword evidence="2" id="KW-0813">Transport</keyword>
<dbReference type="Proteomes" id="UP000245423">
    <property type="component" value="Chromosome 1"/>
</dbReference>
<feature type="transmembrane region" description="Helical" evidence="6">
    <location>
        <begin position="29"/>
        <end position="49"/>
    </location>
</feature>
<comment type="subcellular location">
    <subcellularLocation>
        <location evidence="1">Cell membrane</location>
        <topology evidence="1">Multi-pass membrane protein</topology>
    </subcellularLocation>
</comment>
<dbReference type="GO" id="GO:0005886">
    <property type="term" value="C:plasma membrane"/>
    <property type="evidence" value="ECO:0007669"/>
    <property type="project" value="UniProtKB-SubCell"/>
</dbReference>
<evidence type="ECO:0000256" key="3">
    <source>
        <dbReference type="ARBA" id="ARBA00022692"/>
    </source>
</evidence>
<keyword evidence="3 6" id="KW-0812">Transmembrane</keyword>
<dbReference type="InterPro" id="IPR020846">
    <property type="entry name" value="MFS_dom"/>
</dbReference>
<evidence type="ECO:0000313" key="8">
    <source>
        <dbReference type="EMBL" id="SHD77802.1"/>
    </source>
</evidence>
<gene>
    <name evidence="8" type="ORF">CUESP1_2456</name>
</gene>
<dbReference type="RefSeq" id="WP_025641914.1">
    <property type="nucleotide sequence ID" value="NZ_LT669839.1"/>
</dbReference>
<feature type="transmembrane region" description="Helical" evidence="6">
    <location>
        <begin position="61"/>
        <end position="82"/>
    </location>
</feature>
<dbReference type="SUPFAM" id="SSF103473">
    <property type="entry name" value="MFS general substrate transporter"/>
    <property type="match status" value="1"/>
</dbReference>
<organism evidence="8 9">
    <name type="scientific">[Clostridium] ultunense Esp</name>
    <dbReference type="NCBI Taxonomy" id="1288971"/>
    <lineage>
        <taxon>Bacteria</taxon>
        <taxon>Bacillati</taxon>
        <taxon>Bacillota</taxon>
        <taxon>Tissierellia</taxon>
        <taxon>Tissierellales</taxon>
        <taxon>Tepidimicrobiaceae</taxon>
        <taxon>Schnuerera</taxon>
    </lineage>
</organism>
<feature type="transmembrane region" description="Helical" evidence="6">
    <location>
        <begin position="155"/>
        <end position="178"/>
    </location>
</feature>
<evidence type="ECO:0000256" key="6">
    <source>
        <dbReference type="SAM" id="Phobius"/>
    </source>
</evidence>
<name>A0A1M4PQQ2_9FIRM</name>
<evidence type="ECO:0000256" key="4">
    <source>
        <dbReference type="ARBA" id="ARBA00022989"/>
    </source>
</evidence>
<sequence length="193" mass="21040">MFLMYAVYSCSSYFTPYLTAKVGMDVTEAGMIAIIRTYVMFFLSPIGGYIADKLLKSTLKFYVIGFAVLGLSFMSVMLVPGGPSGKTGAIMVTMITSAIGIMMYGIMWSILNELKIPVAYGGTAVGICSIFAYAPDLFMHTIFGNWIDKFGDIKGYVYIFVCLAVFCAIAMILSIFMAKAAKKIPDYTDSSAE</sequence>
<feature type="transmembrane region" description="Helical" evidence="6">
    <location>
        <begin position="118"/>
        <end position="135"/>
    </location>
</feature>
<dbReference type="PROSITE" id="PS50850">
    <property type="entry name" value="MFS"/>
    <property type="match status" value="1"/>
</dbReference>
<proteinExistence type="predicted"/>
<dbReference type="GO" id="GO:0022857">
    <property type="term" value="F:transmembrane transporter activity"/>
    <property type="evidence" value="ECO:0007669"/>
    <property type="project" value="InterPro"/>
</dbReference>
<keyword evidence="4 6" id="KW-1133">Transmembrane helix</keyword>
<keyword evidence="9" id="KW-1185">Reference proteome</keyword>
<dbReference type="Gene3D" id="1.20.1250.20">
    <property type="entry name" value="MFS general substrate transporter like domains"/>
    <property type="match status" value="1"/>
</dbReference>
<evidence type="ECO:0000256" key="1">
    <source>
        <dbReference type="ARBA" id="ARBA00004651"/>
    </source>
</evidence>
<protein>
    <submittedName>
        <fullName evidence="8">Sugar phosphate permease</fullName>
    </submittedName>
</protein>
<evidence type="ECO:0000256" key="2">
    <source>
        <dbReference type="ARBA" id="ARBA00022448"/>
    </source>
</evidence>
<reference evidence="8 9" key="1">
    <citation type="submission" date="2016-11" db="EMBL/GenBank/DDBJ databases">
        <authorList>
            <person name="Manzoor S."/>
        </authorList>
    </citation>
    <scope>NUCLEOTIDE SEQUENCE [LARGE SCALE GENOMIC DNA]</scope>
    <source>
        <strain evidence="8">Clostridium ultunense strain Esp</strain>
    </source>
</reference>
<dbReference type="AlphaFoldDB" id="A0A1M4PQQ2"/>
<feature type="domain" description="Major facilitator superfamily (MFS) profile" evidence="7">
    <location>
        <begin position="1"/>
        <end position="182"/>
    </location>
</feature>
<feature type="transmembrane region" description="Helical" evidence="6">
    <location>
        <begin position="88"/>
        <end position="111"/>
    </location>
</feature>
<dbReference type="InterPro" id="IPR036259">
    <property type="entry name" value="MFS_trans_sf"/>
</dbReference>
<dbReference type="OrthoDB" id="9773404at2"/>
<accession>A0A1M4PQQ2</accession>
<evidence type="ECO:0000259" key="7">
    <source>
        <dbReference type="PROSITE" id="PS50850"/>
    </source>
</evidence>
<keyword evidence="5 6" id="KW-0472">Membrane</keyword>
<evidence type="ECO:0000313" key="9">
    <source>
        <dbReference type="Proteomes" id="UP000245423"/>
    </source>
</evidence>
<evidence type="ECO:0000256" key="5">
    <source>
        <dbReference type="ARBA" id="ARBA00023136"/>
    </source>
</evidence>
<dbReference type="EMBL" id="LT669839">
    <property type="protein sequence ID" value="SHD77802.1"/>
    <property type="molecule type" value="Genomic_DNA"/>
</dbReference>